<dbReference type="AlphaFoldDB" id="A0A346PBP1"/>
<evidence type="ECO:0000313" key="5">
    <source>
        <dbReference type="Proteomes" id="UP000258707"/>
    </source>
</evidence>
<sequence length="74" mass="8463">MGRRRRTLALLALLAWLGTALSGLAASIATEERERIEWTQRRNQFLLCLSLATNALAFSTAYTRLKRFRRGHSE</sequence>
<dbReference type="OrthoDB" id="204540at2157"/>
<dbReference type="EMBL" id="CP027033">
    <property type="protein sequence ID" value="AXR80603.1"/>
    <property type="molecule type" value="Genomic_DNA"/>
</dbReference>
<keyword evidence="4" id="KW-1185">Reference proteome</keyword>
<evidence type="ECO:0000313" key="2">
    <source>
        <dbReference type="EMBL" id="AXR76936.1"/>
    </source>
</evidence>
<protein>
    <submittedName>
        <fullName evidence="2">Uncharacterized protein</fullName>
    </submittedName>
</protein>
<keyword evidence="1" id="KW-1133">Transmembrane helix</keyword>
<keyword evidence="1" id="KW-0812">Transmembrane</keyword>
<dbReference type="Proteomes" id="UP000258613">
    <property type="component" value="Chromosome"/>
</dbReference>
<feature type="transmembrane region" description="Helical" evidence="1">
    <location>
        <begin position="43"/>
        <end position="62"/>
    </location>
</feature>
<reference evidence="4" key="2">
    <citation type="submission" date="2018-02" db="EMBL/GenBank/DDBJ databases">
        <title>Phenotypic and genomic properties of facultatively anaerobic sulfur-reducing natronoarchaea from hypersaline soda lakes.</title>
        <authorList>
            <person name="Sorokin D.Y."/>
            <person name="Kublanov I.V."/>
            <person name="Roman P."/>
            <person name="Sinninghe Damste J.S."/>
            <person name="Golyshin P.N."/>
            <person name="Rojo D."/>
            <person name="Ciordia S."/>
            <person name="Mena M.D.C."/>
            <person name="Ferrer M."/>
            <person name="Messina E."/>
            <person name="Smedile F."/>
            <person name="La Spada G."/>
            <person name="La Cono V."/>
            <person name="Yakimov M.M."/>
        </authorList>
    </citation>
    <scope>NUCLEOTIDE SEQUENCE [LARGE SCALE GENOMIC DNA]</scope>
    <source>
        <strain evidence="4">AArc-Mg</strain>
    </source>
</reference>
<name>A0A346PBP1_9EURY</name>
<dbReference type="RefSeq" id="WP_117363143.1">
    <property type="nucleotide sequence ID" value="NZ_CP024047.1"/>
</dbReference>
<reference evidence="5" key="1">
    <citation type="submission" date="2017-10" db="EMBL/GenBank/DDBJ databases">
        <title>Phenotypic and genomic properties of facultatively anaerobic sulfur-reducing natronoarchaea from hypersaline soda lakes.</title>
        <authorList>
            <person name="Sorokin D.Y."/>
            <person name="Kublanov I.V."/>
            <person name="Roman P."/>
            <person name="Sinninghe Damste J.S."/>
            <person name="Golyshin P.N."/>
            <person name="Rojo D."/>
            <person name="Ciordia S."/>
            <person name="Mena Md.C."/>
            <person name="Ferrer M."/>
            <person name="Messina E."/>
            <person name="Smedile F."/>
            <person name="La Spada G."/>
            <person name="La Cono V."/>
            <person name="Yakimov M.M."/>
        </authorList>
    </citation>
    <scope>NUCLEOTIDE SEQUENCE [LARGE SCALE GENOMIC DNA]</scope>
    <source>
        <strain evidence="5">AArc1</strain>
    </source>
</reference>
<gene>
    <name evidence="2" type="ORF">AArc1_0592</name>
    <name evidence="3" type="ORF">AArcMg_0580</name>
</gene>
<dbReference type="EMBL" id="CP024047">
    <property type="protein sequence ID" value="AXR76936.1"/>
    <property type="molecule type" value="Genomic_DNA"/>
</dbReference>
<dbReference type="Proteomes" id="UP000258707">
    <property type="component" value="Chromosome"/>
</dbReference>
<accession>A0A346PBP1</accession>
<reference evidence="2" key="3">
    <citation type="journal article" date="2019" name="Int. J. Syst. Evol. Microbiol.">
        <title>Natronolimnobius sulfurireducens sp. nov. and Halalkaliarchaeum desulfuricum gen. nov., sp. nov., the first sulfur-respiring alkaliphilic haloarchaea from hypersaline alkaline lakes.</title>
        <authorList>
            <person name="Sorokin D.Y."/>
            <person name="Yakimov M."/>
            <person name="Messina E."/>
            <person name="Merkel A.Y."/>
            <person name="Bale N.J."/>
            <person name="Sinninghe Damste J.S."/>
        </authorList>
    </citation>
    <scope>NUCLEOTIDE SEQUENCE</scope>
    <source>
        <strain evidence="3">AArc-Mg</strain>
        <strain evidence="2">AArc1</strain>
    </source>
</reference>
<evidence type="ECO:0000313" key="4">
    <source>
        <dbReference type="Proteomes" id="UP000258613"/>
    </source>
</evidence>
<dbReference type="KEGG" id="nag:AArcMg_0580"/>
<dbReference type="KEGG" id="nan:AArc1_0592"/>
<proteinExistence type="predicted"/>
<keyword evidence="1" id="KW-0472">Membrane</keyword>
<accession>A0A346PM58</accession>
<organism evidence="2 5">
    <name type="scientific">Natrarchaeobaculum sulfurireducens</name>
    <dbReference type="NCBI Taxonomy" id="2044521"/>
    <lineage>
        <taxon>Archaea</taxon>
        <taxon>Methanobacteriati</taxon>
        <taxon>Methanobacteriota</taxon>
        <taxon>Stenosarchaea group</taxon>
        <taxon>Halobacteria</taxon>
        <taxon>Halobacteriales</taxon>
        <taxon>Natrialbaceae</taxon>
        <taxon>Natrarchaeobaculum</taxon>
    </lineage>
</organism>
<evidence type="ECO:0000313" key="3">
    <source>
        <dbReference type="EMBL" id="AXR80603.1"/>
    </source>
</evidence>
<dbReference type="GeneID" id="37641061"/>
<evidence type="ECO:0000256" key="1">
    <source>
        <dbReference type="SAM" id="Phobius"/>
    </source>
</evidence>